<feature type="binding site" evidence="1">
    <location>
        <position position="804"/>
    </location>
    <ligand>
        <name>ATP</name>
        <dbReference type="ChEBI" id="CHEBI:30616"/>
    </ligand>
</feature>
<feature type="compositionally biased region" description="Low complexity" evidence="2">
    <location>
        <begin position="194"/>
        <end position="214"/>
    </location>
</feature>
<name>A0ABQ7H4H2_DUNSA</name>
<feature type="compositionally biased region" description="Pro residues" evidence="2">
    <location>
        <begin position="180"/>
        <end position="193"/>
    </location>
</feature>
<dbReference type="PROSITE" id="PS00107">
    <property type="entry name" value="PROTEIN_KINASE_ATP"/>
    <property type="match status" value="1"/>
</dbReference>
<evidence type="ECO:0000313" key="4">
    <source>
        <dbReference type="EMBL" id="KAF5841763.1"/>
    </source>
</evidence>
<dbReference type="InterPro" id="IPR011009">
    <property type="entry name" value="Kinase-like_dom_sf"/>
</dbReference>
<keyword evidence="3" id="KW-0472">Membrane</keyword>
<proteinExistence type="predicted"/>
<keyword evidence="5" id="KW-1185">Reference proteome</keyword>
<reference evidence="4" key="1">
    <citation type="submission" date="2017-08" db="EMBL/GenBank/DDBJ databases">
        <authorList>
            <person name="Polle J.E."/>
            <person name="Barry K."/>
            <person name="Cushman J."/>
            <person name="Schmutz J."/>
            <person name="Tran D."/>
            <person name="Hathwaick L.T."/>
            <person name="Yim W.C."/>
            <person name="Jenkins J."/>
            <person name="Mckie-Krisberg Z.M."/>
            <person name="Prochnik S."/>
            <person name="Lindquist E."/>
            <person name="Dockter R.B."/>
            <person name="Adam C."/>
            <person name="Molina H."/>
            <person name="Bunkerborg J."/>
            <person name="Jin E."/>
            <person name="Buchheim M."/>
            <person name="Magnuson J."/>
        </authorList>
    </citation>
    <scope>NUCLEOTIDE SEQUENCE</scope>
    <source>
        <strain evidence="4">CCAP 19/18</strain>
    </source>
</reference>
<feature type="region of interest" description="Disordered" evidence="2">
    <location>
        <begin position="654"/>
        <end position="673"/>
    </location>
</feature>
<dbReference type="EMBL" id="MU069477">
    <property type="protein sequence ID" value="KAF5841763.1"/>
    <property type="molecule type" value="Genomic_DNA"/>
</dbReference>
<evidence type="ECO:0000256" key="3">
    <source>
        <dbReference type="SAM" id="Phobius"/>
    </source>
</evidence>
<dbReference type="InterPro" id="IPR017441">
    <property type="entry name" value="Protein_kinase_ATP_BS"/>
</dbReference>
<evidence type="ECO:0000313" key="5">
    <source>
        <dbReference type="Proteomes" id="UP000815325"/>
    </source>
</evidence>
<dbReference type="Proteomes" id="UP000815325">
    <property type="component" value="Unassembled WGS sequence"/>
</dbReference>
<dbReference type="SUPFAM" id="SSF56112">
    <property type="entry name" value="Protein kinase-like (PK-like)"/>
    <property type="match status" value="1"/>
</dbReference>
<evidence type="ECO:0000256" key="2">
    <source>
        <dbReference type="SAM" id="MobiDB-lite"/>
    </source>
</evidence>
<accession>A0ABQ7H4H2</accession>
<gene>
    <name evidence="4" type="ORF">DUNSADRAFT_11322</name>
</gene>
<keyword evidence="3" id="KW-0812">Transmembrane</keyword>
<sequence length="865" mass="91106">MHKPNLSTGCSVSSLPAPFVALPPPSPSPSPSPGGVPIDAVGSCSDPYIFSPVGNEDGVVLTLFPCQSSDSTFRSAPDFVIKLDLGSSQARLVTVTAEGIDTVLGAFTTCPAGPDSVALVTVNDDTDGTVPNGRGSVIEFEAAASTEYFVVLEPYDLESCEEAEVVIRTQNLGSSFQSPSPQPPSISPSPSPTPSRSFPANTTGPPSSSPSPSSATPPPASAPRSPATCDEPSIPIPLRKHGDFFKLVQDTCSFTNSNDGSVTAADGGSIRLGSKDYVIQVAADDASDRVIKASAAVSNSSNSAFRPVVLVSKTCPVSSSDDSQVAVAVGTGFSEASFVAQAGNSYFIILGEEAERCGFLDIRVEMDYLTGSGATTASCVAPYTIALEPGTFKLDALDTCEQANGMDGTLVDASSGDVQLMSKDFVIQVESNPVANREIQVKVKGSDFAPIIIATTECSDFQGNDTVVAWDSGAQASETFSITFTAKADTVYFVALEAASDGSDSLSCGKAASLELSVLSSAPSLPRLGRSGKAHVDITTTLDAEWEAVQQNSESCEAFKKDVCTALAQNLHEMEPSLMGQDDGEPCLSCVACGELGRGSVIVPATVLLKDTEPSDIIISFAARVEETSIRDLLKGSAYEGRVMQFSASTDVELVPSPGPSTGGPPGPSTSSGAGPEVLAPAVAVPLFFVFYYFFFLLRQNGWKLAGFSCTTLGQGSLECLKSPFFFVTCGSCCSGTKSTELPLYTRFCGRHNQVQPLGVRYIKPSKLKIEQEIGRGATSRVFKGEYVQQIGCFEKKRHQVAVKFPLEQTDGAGDKFRERFKEMFYGKDSKIHGLSKKNGQPCAVMTYNEGARFAGYIKKLERKV</sequence>
<keyword evidence="1" id="KW-0067">ATP-binding</keyword>
<feature type="region of interest" description="Disordered" evidence="2">
    <location>
        <begin position="173"/>
        <end position="233"/>
    </location>
</feature>
<protein>
    <submittedName>
        <fullName evidence="4">Uncharacterized protein</fullName>
    </submittedName>
</protein>
<organism evidence="4 5">
    <name type="scientific">Dunaliella salina</name>
    <name type="common">Green alga</name>
    <name type="synonym">Protococcus salinus</name>
    <dbReference type="NCBI Taxonomy" id="3046"/>
    <lineage>
        <taxon>Eukaryota</taxon>
        <taxon>Viridiplantae</taxon>
        <taxon>Chlorophyta</taxon>
        <taxon>core chlorophytes</taxon>
        <taxon>Chlorophyceae</taxon>
        <taxon>CS clade</taxon>
        <taxon>Chlamydomonadales</taxon>
        <taxon>Dunaliellaceae</taxon>
        <taxon>Dunaliella</taxon>
    </lineage>
</organism>
<keyword evidence="1" id="KW-0547">Nucleotide-binding</keyword>
<feature type="compositionally biased region" description="Pro residues" evidence="2">
    <location>
        <begin position="657"/>
        <end position="668"/>
    </location>
</feature>
<evidence type="ECO:0000256" key="1">
    <source>
        <dbReference type="PROSITE-ProRule" id="PRU10141"/>
    </source>
</evidence>
<comment type="caution">
    <text evidence="4">The sequence shown here is derived from an EMBL/GenBank/DDBJ whole genome shotgun (WGS) entry which is preliminary data.</text>
</comment>
<keyword evidence="3" id="KW-1133">Transmembrane helix</keyword>
<feature type="transmembrane region" description="Helical" evidence="3">
    <location>
        <begin position="678"/>
        <end position="698"/>
    </location>
</feature>